<evidence type="ECO:0000313" key="2">
    <source>
        <dbReference type="Proteomes" id="UP000824469"/>
    </source>
</evidence>
<accession>A0AA38FQJ2</accession>
<name>A0AA38FQJ2_TAXCH</name>
<feature type="non-terminal residue" evidence="1">
    <location>
        <position position="1"/>
    </location>
</feature>
<comment type="caution">
    <text evidence="1">The sequence shown here is derived from an EMBL/GenBank/DDBJ whole genome shotgun (WGS) entry which is preliminary data.</text>
</comment>
<dbReference type="Proteomes" id="UP000824469">
    <property type="component" value="Unassembled WGS sequence"/>
</dbReference>
<reference evidence="1 2" key="1">
    <citation type="journal article" date="2021" name="Nat. Plants">
        <title>The Taxus genome provides insights into paclitaxel biosynthesis.</title>
        <authorList>
            <person name="Xiong X."/>
            <person name="Gou J."/>
            <person name="Liao Q."/>
            <person name="Li Y."/>
            <person name="Zhou Q."/>
            <person name="Bi G."/>
            <person name="Li C."/>
            <person name="Du R."/>
            <person name="Wang X."/>
            <person name="Sun T."/>
            <person name="Guo L."/>
            <person name="Liang H."/>
            <person name="Lu P."/>
            <person name="Wu Y."/>
            <person name="Zhang Z."/>
            <person name="Ro D.K."/>
            <person name="Shang Y."/>
            <person name="Huang S."/>
            <person name="Yan J."/>
        </authorList>
    </citation>
    <scope>NUCLEOTIDE SEQUENCE [LARGE SCALE GENOMIC DNA]</scope>
    <source>
        <strain evidence="1">Ta-2019</strain>
    </source>
</reference>
<evidence type="ECO:0000313" key="1">
    <source>
        <dbReference type="EMBL" id="KAH9308656.1"/>
    </source>
</evidence>
<organism evidence="1 2">
    <name type="scientific">Taxus chinensis</name>
    <name type="common">Chinese yew</name>
    <name type="synonym">Taxus wallichiana var. chinensis</name>
    <dbReference type="NCBI Taxonomy" id="29808"/>
    <lineage>
        <taxon>Eukaryota</taxon>
        <taxon>Viridiplantae</taxon>
        <taxon>Streptophyta</taxon>
        <taxon>Embryophyta</taxon>
        <taxon>Tracheophyta</taxon>
        <taxon>Spermatophyta</taxon>
        <taxon>Pinopsida</taxon>
        <taxon>Pinidae</taxon>
        <taxon>Conifers II</taxon>
        <taxon>Cupressales</taxon>
        <taxon>Taxaceae</taxon>
        <taxon>Taxus</taxon>
    </lineage>
</organism>
<proteinExistence type="predicted"/>
<dbReference type="AlphaFoldDB" id="A0AA38FQJ2"/>
<keyword evidence="2" id="KW-1185">Reference proteome</keyword>
<protein>
    <submittedName>
        <fullName evidence="1">Uncharacterized protein</fullName>
    </submittedName>
</protein>
<gene>
    <name evidence="1" type="ORF">KI387_036567</name>
</gene>
<dbReference type="EMBL" id="JAHRHJ020000007">
    <property type="protein sequence ID" value="KAH9308656.1"/>
    <property type="molecule type" value="Genomic_DNA"/>
</dbReference>
<sequence>GLGGLEDEVVVDNLGLDGWVDEGVLEEGVGPRRKSYVLDSDEGGRPKMDGCGPNMEYVDIVLNRGMSIFL</sequence>